<dbReference type="PANTHER" id="PTHR39639">
    <property type="entry name" value="CHROMOSOME 16, WHOLE GENOME SHOTGUN SEQUENCE"/>
    <property type="match status" value="1"/>
</dbReference>
<evidence type="ECO:0000313" key="3">
    <source>
        <dbReference type="Proteomes" id="UP000260758"/>
    </source>
</evidence>
<name>A0A3E4YBN1_9FIRM</name>
<feature type="domain" description="GmrSD restriction endonucleases N-terminal" evidence="1">
    <location>
        <begin position="40"/>
        <end position="183"/>
    </location>
</feature>
<protein>
    <submittedName>
        <fullName evidence="2">DUF262 domain-containing protein</fullName>
    </submittedName>
</protein>
<evidence type="ECO:0000259" key="1">
    <source>
        <dbReference type="Pfam" id="PF03235"/>
    </source>
</evidence>
<reference evidence="2 3" key="1">
    <citation type="submission" date="2018-08" db="EMBL/GenBank/DDBJ databases">
        <title>A genome reference for cultivated species of the human gut microbiota.</title>
        <authorList>
            <person name="Zou Y."/>
            <person name="Xue W."/>
            <person name="Luo G."/>
        </authorList>
    </citation>
    <scope>NUCLEOTIDE SEQUENCE [LARGE SCALE GENOMIC DNA]</scope>
    <source>
        <strain evidence="2 3">OM07-13</strain>
    </source>
</reference>
<evidence type="ECO:0000313" key="2">
    <source>
        <dbReference type="EMBL" id="RGM72149.1"/>
    </source>
</evidence>
<dbReference type="AlphaFoldDB" id="A0A3E4YBN1"/>
<dbReference type="InterPro" id="IPR004919">
    <property type="entry name" value="GmrSD_N"/>
</dbReference>
<comment type="caution">
    <text evidence="2">The sequence shown here is derived from an EMBL/GenBank/DDBJ whole genome shotgun (WGS) entry which is preliminary data.</text>
</comment>
<accession>A0A3E4YBN1</accession>
<dbReference type="EMBL" id="QSTP01000005">
    <property type="protein sequence ID" value="RGM72149.1"/>
    <property type="molecule type" value="Genomic_DNA"/>
</dbReference>
<dbReference type="Proteomes" id="UP000260758">
    <property type="component" value="Unassembled WGS sequence"/>
</dbReference>
<dbReference type="PANTHER" id="PTHR39639:SF1">
    <property type="entry name" value="DUF262 DOMAIN-CONTAINING PROTEIN"/>
    <property type="match status" value="1"/>
</dbReference>
<organism evidence="2 3">
    <name type="scientific">Agathobacter rectalis</name>
    <dbReference type="NCBI Taxonomy" id="39491"/>
    <lineage>
        <taxon>Bacteria</taxon>
        <taxon>Bacillati</taxon>
        <taxon>Bacillota</taxon>
        <taxon>Clostridia</taxon>
        <taxon>Lachnospirales</taxon>
        <taxon>Lachnospiraceae</taxon>
        <taxon>Agathobacter</taxon>
    </lineage>
</organism>
<proteinExistence type="predicted"/>
<dbReference type="Pfam" id="PF03235">
    <property type="entry name" value="GmrSD_N"/>
    <property type="match status" value="1"/>
</dbReference>
<gene>
    <name evidence="2" type="ORF">DXB99_06315</name>
</gene>
<sequence length="348" mass="40351">MINILLILRRNCLMEYNSKTYGTQKIKNDIDKNLYSFNHYLQREENQWNRKAKSLLIDSMLRGYIILPFVIDKRDKIGGIIEGKQRLSTLRDFLDNKLRMTNNMEPLVLDVVTVDEDGNTKDETKEFDISGKKFRQFDKELIDIITSYQFKFYEITNATDKEIVDNFIRLNAGKPLTNKQLRKTVSSKEVSSEIASICNLPFMKDKLITKGQKKSAADIDAVIKTLLLISNKENGYEIKTFNVPDIQAFQIWYNDNQNEHVISQLTDAINELDKNIETISIKTTSIPFMLYAAYRTIEEDKDMTEFADKVKDFVANYNNNTDYSALIKNGTSSNASIQARLDYWNELV</sequence>